<dbReference type="AlphaFoldDB" id="A0A1X6PEP2"/>
<proteinExistence type="predicted"/>
<gene>
    <name evidence="2" type="ORF">BU14_0081s0010</name>
</gene>
<evidence type="ECO:0000313" key="2">
    <source>
        <dbReference type="EMBL" id="OSX79329.1"/>
    </source>
</evidence>
<feature type="region of interest" description="Disordered" evidence="1">
    <location>
        <begin position="535"/>
        <end position="571"/>
    </location>
</feature>
<feature type="region of interest" description="Disordered" evidence="1">
    <location>
        <begin position="169"/>
        <end position="250"/>
    </location>
</feature>
<dbReference type="EMBL" id="KV918793">
    <property type="protein sequence ID" value="OSX79329.1"/>
    <property type="molecule type" value="Genomic_DNA"/>
</dbReference>
<evidence type="ECO:0000313" key="3">
    <source>
        <dbReference type="Proteomes" id="UP000218209"/>
    </source>
</evidence>
<evidence type="ECO:0000256" key="1">
    <source>
        <dbReference type="SAM" id="MobiDB-lite"/>
    </source>
</evidence>
<accession>A0A1X6PEP2</accession>
<organism evidence="2 3">
    <name type="scientific">Porphyra umbilicalis</name>
    <name type="common">Purple laver</name>
    <name type="synonym">Red alga</name>
    <dbReference type="NCBI Taxonomy" id="2786"/>
    <lineage>
        <taxon>Eukaryota</taxon>
        <taxon>Rhodophyta</taxon>
        <taxon>Bangiophyceae</taxon>
        <taxon>Bangiales</taxon>
        <taxon>Bangiaceae</taxon>
        <taxon>Porphyra</taxon>
    </lineage>
</organism>
<keyword evidence="3" id="KW-1185">Reference proteome</keyword>
<name>A0A1X6PEP2_PORUM</name>
<protein>
    <submittedName>
        <fullName evidence="2">Uncharacterized protein</fullName>
    </submittedName>
</protein>
<sequence length="571" mass="59287">MYGAPGASSLPQRGGAGVTVPPPTSAPGFDHRFSQPKYGGMAHGCQLPPPSSRRRPESFPPFLGANVGGATGNDVTTPLRPSFSDDGAAGSSAAHARAASGCTTQAAGSRAAHARAAGICTGGAAGSSAAHARAAGVSTGGAAGSSATHARSSGRYTGGLAVNDVARAPGGASGDLSDDGMLDTPVSSLPRRPPSGAALTPAGARASRVARRPRAPTPRGTPSPSPTRRRRQSPSTPRGVAATDGADGPLDGTNLADLLSTTSLGLVSVRREITALKRELALTSTQQRSAMIKMDSMALMVENVVALVSSNRDIMLEVRDKVAAERTLPPSEGSAGLPPTPDLQPRREEEDASWIVELRPVLVQWLEHNFANAQCVSDVWPSSATINEYLQDKIAVIMGVRAERAASMMQSKWRLPVCVKKNAQVDALSAAVRTVAAKRKTPAYRFLHRGVSHFYQRVGITAVRSFSSRMHSEEGLGTLRRVRGTRTKYEVVFAATEASDMLANDTFIVDAGCRAALMHAAHAVFDRMGLRTFSEPGPSRGGAAKRRLPIGAHGALDSQGAPASADARGPG</sequence>
<feature type="compositionally biased region" description="Pro residues" evidence="1">
    <location>
        <begin position="215"/>
        <end position="225"/>
    </location>
</feature>
<reference evidence="2 3" key="1">
    <citation type="submission" date="2017-03" db="EMBL/GenBank/DDBJ databases">
        <title>WGS assembly of Porphyra umbilicalis.</title>
        <authorList>
            <person name="Brawley S.H."/>
            <person name="Blouin N.A."/>
            <person name="Ficko-Blean E."/>
            <person name="Wheeler G.L."/>
            <person name="Lohr M."/>
            <person name="Goodson H.V."/>
            <person name="Jenkins J.W."/>
            <person name="Blaby-Haas C.E."/>
            <person name="Helliwell K.E."/>
            <person name="Chan C."/>
            <person name="Marriage T."/>
            <person name="Bhattacharya D."/>
            <person name="Klein A.S."/>
            <person name="Badis Y."/>
            <person name="Brodie J."/>
            <person name="Cao Y."/>
            <person name="Collen J."/>
            <person name="Dittami S.M."/>
            <person name="Gachon C.M."/>
            <person name="Green B.R."/>
            <person name="Karpowicz S."/>
            <person name="Kim J.W."/>
            <person name="Kudahl U."/>
            <person name="Lin S."/>
            <person name="Michel G."/>
            <person name="Mittag M."/>
            <person name="Olson B.J."/>
            <person name="Pangilinan J."/>
            <person name="Peng Y."/>
            <person name="Qiu H."/>
            <person name="Shu S."/>
            <person name="Singer J.T."/>
            <person name="Smith A.G."/>
            <person name="Sprecher B.N."/>
            <person name="Wagner V."/>
            <person name="Wang W."/>
            <person name="Wang Z.-Y."/>
            <person name="Yan J."/>
            <person name="Yarish C."/>
            <person name="Zoeuner-Riek S."/>
            <person name="Zhuang Y."/>
            <person name="Zou Y."/>
            <person name="Lindquist E.A."/>
            <person name="Grimwood J."/>
            <person name="Barry K."/>
            <person name="Rokhsar D.S."/>
            <person name="Schmutz J."/>
            <person name="Stiller J.W."/>
            <person name="Grossman A.R."/>
            <person name="Prochnik S.E."/>
        </authorList>
    </citation>
    <scope>NUCLEOTIDE SEQUENCE [LARGE SCALE GENOMIC DNA]</scope>
    <source>
        <strain evidence="2">4086291</strain>
    </source>
</reference>
<feature type="compositionally biased region" description="Low complexity" evidence="1">
    <location>
        <begin position="87"/>
        <end position="111"/>
    </location>
</feature>
<feature type="region of interest" description="Disordered" evidence="1">
    <location>
        <begin position="1"/>
        <end position="111"/>
    </location>
</feature>
<dbReference type="Proteomes" id="UP000218209">
    <property type="component" value="Unassembled WGS sequence"/>
</dbReference>
<feature type="region of interest" description="Disordered" evidence="1">
    <location>
        <begin position="325"/>
        <end position="349"/>
    </location>
</feature>